<evidence type="ECO:0000313" key="2">
    <source>
        <dbReference type="EMBL" id="MBB3678280.1"/>
    </source>
</evidence>
<dbReference type="Proteomes" id="UP000247602">
    <property type="component" value="Unassembled WGS sequence"/>
</dbReference>
<protein>
    <submittedName>
        <fullName evidence="3">Uncharacterized protein</fullName>
    </submittedName>
</protein>
<reference evidence="2 5" key="2">
    <citation type="submission" date="2020-08" db="EMBL/GenBank/DDBJ databases">
        <title>Sequencing the genomes of 1000 actinobacteria strains.</title>
        <authorList>
            <person name="Klenk H.-P."/>
        </authorList>
    </citation>
    <scope>NUCLEOTIDE SEQUENCE [LARGE SCALE GENOMIC DNA]</scope>
    <source>
        <strain evidence="2 5">DSM 16678</strain>
    </source>
</reference>
<sequence>MVAVLGGVLLTSSGCGFLDDLADPEAREPAATSAPTTSPSSPPPLAPPAPAFEPGVVAQAALIADGRSIGTLRVATGAVQTGLVLPFPEFDEDCPVEGPSMQYVAVGFSFTLQAEGGLAGHLTVAPGPSTPADIGEVGVFFEPSYGNDEYCTDGPRLPDTDTFWARGTTSVTGYVVLDDAVGPATPQGRTEVFATLQAQVSDLRLRDDDGEETPLTLGPPSVGVVCPDDEGAFCVPLG</sequence>
<feature type="compositionally biased region" description="Low complexity" evidence="1">
    <location>
        <begin position="29"/>
        <end position="39"/>
    </location>
</feature>
<accession>A0A323VCT6</accession>
<reference evidence="3 4" key="1">
    <citation type="submission" date="2018-06" db="EMBL/GenBank/DDBJ databases">
        <title>Draft genome sequence of Modestobacter versicolor CP153-2.</title>
        <authorList>
            <person name="Gundlapally S.R."/>
        </authorList>
    </citation>
    <scope>NUCLEOTIDE SEQUENCE [LARGE SCALE GENOMIC DNA]</scope>
    <source>
        <strain evidence="3 4">CP153-2</strain>
    </source>
</reference>
<dbReference type="OrthoDB" id="5187373at2"/>
<dbReference type="Proteomes" id="UP000580718">
    <property type="component" value="Unassembled WGS sequence"/>
</dbReference>
<evidence type="ECO:0000313" key="5">
    <source>
        <dbReference type="Proteomes" id="UP000580718"/>
    </source>
</evidence>
<evidence type="ECO:0000256" key="1">
    <source>
        <dbReference type="SAM" id="MobiDB-lite"/>
    </source>
</evidence>
<feature type="region of interest" description="Disordered" evidence="1">
    <location>
        <begin position="25"/>
        <end position="51"/>
    </location>
</feature>
<dbReference type="AlphaFoldDB" id="A0A323VCT6"/>
<comment type="caution">
    <text evidence="3">The sequence shown here is derived from an EMBL/GenBank/DDBJ whole genome shotgun (WGS) entry which is preliminary data.</text>
</comment>
<organism evidence="3 4">
    <name type="scientific">Modestobacter versicolor</name>
    <dbReference type="NCBI Taxonomy" id="429133"/>
    <lineage>
        <taxon>Bacteria</taxon>
        <taxon>Bacillati</taxon>
        <taxon>Actinomycetota</taxon>
        <taxon>Actinomycetes</taxon>
        <taxon>Geodermatophilales</taxon>
        <taxon>Geodermatophilaceae</taxon>
        <taxon>Modestobacter</taxon>
    </lineage>
</organism>
<dbReference type="EMBL" id="QKNV01000034">
    <property type="protein sequence ID" value="PZA22401.1"/>
    <property type="molecule type" value="Genomic_DNA"/>
</dbReference>
<gene>
    <name evidence="3" type="ORF">DMO24_05305</name>
    <name evidence="2" type="ORF">FHX36_004069</name>
</gene>
<name>A0A323VCT6_9ACTN</name>
<dbReference type="EMBL" id="JACIBU010000002">
    <property type="protein sequence ID" value="MBB3678280.1"/>
    <property type="molecule type" value="Genomic_DNA"/>
</dbReference>
<evidence type="ECO:0000313" key="3">
    <source>
        <dbReference type="EMBL" id="PZA22401.1"/>
    </source>
</evidence>
<evidence type="ECO:0000313" key="4">
    <source>
        <dbReference type="Proteomes" id="UP000247602"/>
    </source>
</evidence>
<keyword evidence="4" id="KW-1185">Reference proteome</keyword>
<dbReference type="RefSeq" id="WP_110551299.1">
    <property type="nucleotide sequence ID" value="NZ_JACIBU010000002.1"/>
</dbReference>
<feature type="compositionally biased region" description="Pro residues" evidence="1">
    <location>
        <begin position="40"/>
        <end position="51"/>
    </location>
</feature>
<proteinExistence type="predicted"/>